<dbReference type="PANTHER" id="PTHR19303:SF52">
    <property type="entry name" value="TIGGER TRANSPOSABLE ELEMENT-DERIVED PROTEIN 6"/>
    <property type="match status" value="1"/>
</dbReference>
<dbReference type="InterPro" id="IPR004875">
    <property type="entry name" value="DDE_SF_endonuclease_dom"/>
</dbReference>
<organism evidence="4 5">
    <name type="scientific">Trichuris suis</name>
    <name type="common">pig whipworm</name>
    <dbReference type="NCBI Taxonomy" id="68888"/>
    <lineage>
        <taxon>Eukaryota</taxon>
        <taxon>Metazoa</taxon>
        <taxon>Ecdysozoa</taxon>
        <taxon>Nematoda</taxon>
        <taxon>Enoplea</taxon>
        <taxon>Dorylaimia</taxon>
        <taxon>Trichinellida</taxon>
        <taxon>Trichuridae</taxon>
        <taxon>Trichuris</taxon>
    </lineage>
</organism>
<name>A0A085LVA5_9BILA</name>
<sequence length="482" mass="55112">MERALCLWIEDMNKKCIPISGCAVRQKAKYLYERFRERHEPESSGGQFTASKGWLHRLKARYGLKSIKITGEAASADHEAAAAFPQEFKKLVAEKGYHPEQIFSCDETVFFWKRMPIRTYAHSSVRQAPGYRAWKERLTLVLCSNAAWHTVEPGVLYRAKNPRALRHKSKDALPVFWQHDRKAWMTSTTFMEWFRHCFVPEVKKYLQQVGLEFRLLLILDNAPCRPEAVSYENRRVEVVFLPANTTALLQPLDQGIIRFLKVSYTRLVFDRIRAALDADPDLDVTRRWKLFTIADAIEFIKVAVDELRPATVKACWKNLWTGGALGSHALPEIEGEIEKVVDAAKEIGGDLSELCAEEVEGHIRDYGEEPTDEELEDLVQTSTEEEAEEEASSNQAMWTVPRLREVLRAAQALQEKIAEYDPQVERSLKVNRTISEGIEPLRQLLHELQKKTKQAPLTMFFPRALAAQDPQPSTSSATPSCQ</sequence>
<dbReference type="InterPro" id="IPR009057">
    <property type="entry name" value="Homeodomain-like_sf"/>
</dbReference>
<dbReference type="GO" id="GO:0003677">
    <property type="term" value="F:DNA binding"/>
    <property type="evidence" value="ECO:0007669"/>
    <property type="project" value="UniProtKB-KW"/>
</dbReference>
<dbReference type="Pfam" id="PF03221">
    <property type="entry name" value="HTH_Tnp_Tc5"/>
    <property type="match status" value="1"/>
</dbReference>
<accession>A0A085LVA5</accession>
<dbReference type="Pfam" id="PF03184">
    <property type="entry name" value="DDE_1"/>
    <property type="match status" value="1"/>
</dbReference>
<evidence type="ECO:0000256" key="1">
    <source>
        <dbReference type="ARBA" id="ARBA00004123"/>
    </source>
</evidence>
<dbReference type="SMART" id="SM00674">
    <property type="entry name" value="CENPB"/>
    <property type="match status" value="1"/>
</dbReference>
<gene>
    <name evidence="4" type="ORF">M513_10264</name>
</gene>
<dbReference type="InterPro" id="IPR050863">
    <property type="entry name" value="CenT-Element_Derived"/>
</dbReference>
<evidence type="ECO:0000256" key="2">
    <source>
        <dbReference type="ARBA" id="ARBA00023125"/>
    </source>
</evidence>
<protein>
    <recommendedName>
        <fullName evidence="3">HTH CENPB-type domain-containing protein</fullName>
    </recommendedName>
</protein>
<feature type="domain" description="HTH CENPB-type" evidence="3">
    <location>
        <begin position="1"/>
        <end position="68"/>
    </location>
</feature>
<evidence type="ECO:0000313" key="4">
    <source>
        <dbReference type="EMBL" id="KFD48901.1"/>
    </source>
</evidence>
<keyword evidence="2" id="KW-0238">DNA-binding</keyword>
<dbReference type="PROSITE" id="PS51253">
    <property type="entry name" value="HTH_CENPB"/>
    <property type="match status" value="1"/>
</dbReference>
<dbReference type="InterPro" id="IPR006600">
    <property type="entry name" value="HTH_CenpB_DNA-bd_dom"/>
</dbReference>
<dbReference type="PANTHER" id="PTHR19303">
    <property type="entry name" value="TRANSPOSON"/>
    <property type="match status" value="1"/>
</dbReference>
<dbReference type="EMBL" id="KL363282">
    <property type="protein sequence ID" value="KFD48901.1"/>
    <property type="molecule type" value="Genomic_DNA"/>
</dbReference>
<keyword evidence="5" id="KW-1185">Reference proteome</keyword>
<evidence type="ECO:0000259" key="3">
    <source>
        <dbReference type="PROSITE" id="PS51253"/>
    </source>
</evidence>
<dbReference type="GO" id="GO:0005634">
    <property type="term" value="C:nucleus"/>
    <property type="evidence" value="ECO:0007669"/>
    <property type="project" value="UniProtKB-SubCell"/>
</dbReference>
<dbReference type="Gene3D" id="1.10.10.60">
    <property type="entry name" value="Homeodomain-like"/>
    <property type="match status" value="1"/>
</dbReference>
<dbReference type="Proteomes" id="UP000030764">
    <property type="component" value="Unassembled WGS sequence"/>
</dbReference>
<dbReference type="AlphaFoldDB" id="A0A085LVA5"/>
<dbReference type="SUPFAM" id="SSF46689">
    <property type="entry name" value="Homeodomain-like"/>
    <property type="match status" value="1"/>
</dbReference>
<proteinExistence type="predicted"/>
<comment type="subcellular location">
    <subcellularLocation>
        <location evidence="1">Nucleus</location>
    </subcellularLocation>
</comment>
<reference evidence="4 5" key="1">
    <citation type="journal article" date="2014" name="Nat. Genet.">
        <title>Genome and transcriptome of the porcine whipworm Trichuris suis.</title>
        <authorList>
            <person name="Jex A.R."/>
            <person name="Nejsum P."/>
            <person name="Schwarz E.M."/>
            <person name="Hu L."/>
            <person name="Young N.D."/>
            <person name="Hall R.S."/>
            <person name="Korhonen P.K."/>
            <person name="Liao S."/>
            <person name="Thamsborg S."/>
            <person name="Xia J."/>
            <person name="Xu P."/>
            <person name="Wang S."/>
            <person name="Scheerlinck J.P."/>
            <person name="Hofmann A."/>
            <person name="Sternberg P.W."/>
            <person name="Wang J."/>
            <person name="Gasser R.B."/>
        </authorList>
    </citation>
    <scope>NUCLEOTIDE SEQUENCE [LARGE SCALE GENOMIC DNA]</scope>
    <source>
        <strain evidence="4">DCEP-RM93M</strain>
    </source>
</reference>
<evidence type="ECO:0000313" key="5">
    <source>
        <dbReference type="Proteomes" id="UP000030764"/>
    </source>
</evidence>